<sequence length="97" mass="11556">MRQCFARVALTDFGWMRHLVAGYSQMGDPVKRWDRHIGFHAQLQDFHVKVVPVEKLKVNHSLQNLQQLYDINCHQKHLGMNHHPHSYQNFREGQKLK</sequence>
<dbReference type="EMBL" id="BAABME010015868">
    <property type="protein sequence ID" value="GAA0143371.1"/>
    <property type="molecule type" value="Genomic_DNA"/>
</dbReference>
<reference evidence="1 2" key="1">
    <citation type="submission" date="2024-01" db="EMBL/GenBank/DDBJ databases">
        <title>The complete chloroplast genome sequence of Lithospermum erythrorhizon: insights into the phylogenetic relationship among Boraginaceae species and the maternal lineages of purple gromwells.</title>
        <authorList>
            <person name="Okada T."/>
            <person name="Watanabe K."/>
        </authorList>
    </citation>
    <scope>NUCLEOTIDE SEQUENCE [LARGE SCALE GENOMIC DNA]</scope>
</reference>
<keyword evidence="2" id="KW-1185">Reference proteome</keyword>
<dbReference type="AlphaFoldDB" id="A0AAV3NW62"/>
<evidence type="ECO:0000313" key="1">
    <source>
        <dbReference type="EMBL" id="GAA0143371.1"/>
    </source>
</evidence>
<organism evidence="1 2">
    <name type="scientific">Lithospermum erythrorhizon</name>
    <name type="common">Purple gromwell</name>
    <name type="synonym">Lithospermum officinale var. erythrorhizon</name>
    <dbReference type="NCBI Taxonomy" id="34254"/>
    <lineage>
        <taxon>Eukaryota</taxon>
        <taxon>Viridiplantae</taxon>
        <taxon>Streptophyta</taxon>
        <taxon>Embryophyta</taxon>
        <taxon>Tracheophyta</taxon>
        <taxon>Spermatophyta</taxon>
        <taxon>Magnoliopsida</taxon>
        <taxon>eudicotyledons</taxon>
        <taxon>Gunneridae</taxon>
        <taxon>Pentapetalae</taxon>
        <taxon>asterids</taxon>
        <taxon>lamiids</taxon>
        <taxon>Boraginales</taxon>
        <taxon>Boraginaceae</taxon>
        <taxon>Boraginoideae</taxon>
        <taxon>Lithospermeae</taxon>
        <taxon>Lithospermum</taxon>
    </lineage>
</organism>
<dbReference type="Proteomes" id="UP001454036">
    <property type="component" value="Unassembled WGS sequence"/>
</dbReference>
<evidence type="ECO:0000313" key="2">
    <source>
        <dbReference type="Proteomes" id="UP001454036"/>
    </source>
</evidence>
<name>A0AAV3NW62_LITER</name>
<protein>
    <submittedName>
        <fullName evidence="1">Uncharacterized protein</fullName>
    </submittedName>
</protein>
<proteinExistence type="predicted"/>
<accession>A0AAV3NW62</accession>
<comment type="caution">
    <text evidence="1">The sequence shown here is derived from an EMBL/GenBank/DDBJ whole genome shotgun (WGS) entry which is preliminary data.</text>
</comment>
<gene>
    <name evidence="1" type="ORF">LIER_35732</name>
</gene>